<dbReference type="EMBL" id="JAJAPX010000005">
    <property type="protein sequence ID" value="MCB4809084.1"/>
    <property type="molecule type" value="Genomic_DNA"/>
</dbReference>
<comment type="caution">
    <text evidence="4">The sequence shown here is derived from an EMBL/GenBank/DDBJ whole genome shotgun (WGS) entry which is preliminary data.</text>
</comment>
<dbReference type="Proteomes" id="UP001139286">
    <property type="component" value="Unassembled WGS sequence"/>
</dbReference>
<feature type="domain" description="Response regulatory" evidence="3">
    <location>
        <begin position="3"/>
        <end position="124"/>
    </location>
</feature>
<dbReference type="PANTHER" id="PTHR44591:SF3">
    <property type="entry name" value="RESPONSE REGULATORY DOMAIN-CONTAINING PROTEIN"/>
    <property type="match status" value="1"/>
</dbReference>
<dbReference type="RefSeq" id="WP_226696466.1">
    <property type="nucleotide sequence ID" value="NZ_JAJAPX010000005.1"/>
</dbReference>
<evidence type="ECO:0000256" key="1">
    <source>
        <dbReference type="ARBA" id="ARBA00022553"/>
    </source>
</evidence>
<dbReference type="Gene3D" id="3.40.50.2300">
    <property type="match status" value="1"/>
</dbReference>
<name>A0A9X1I943_9FLAO</name>
<keyword evidence="5" id="KW-1185">Reference proteome</keyword>
<dbReference type="GO" id="GO:0000160">
    <property type="term" value="P:phosphorelay signal transduction system"/>
    <property type="evidence" value="ECO:0007669"/>
    <property type="project" value="InterPro"/>
</dbReference>
<keyword evidence="1 2" id="KW-0597">Phosphoprotein</keyword>
<organism evidence="4 5">
    <name type="scientific">Neotamlana sargassicola</name>
    <dbReference type="NCBI Taxonomy" id="2883125"/>
    <lineage>
        <taxon>Bacteria</taxon>
        <taxon>Pseudomonadati</taxon>
        <taxon>Bacteroidota</taxon>
        <taxon>Flavobacteriia</taxon>
        <taxon>Flavobacteriales</taxon>
        <taxon>Flavobacteriaceae</taxon>
        <taxon>Neotamlana</taxon>
    </lineage>
</organism>
<sequence length="126" mass="14597">MKNILLIDDDLIYLKLTTHVLNKNSDNLFKVYIATSAQNGLDIIKEKNIDFIFLDINMPVTSGWEFLDLLSPKIKQNNWPTIFITSSTVDPNEKKKAKEHNLVHGFIEKPISNDTVLKFKQDFFKN</sequence>
<evidence type="ECO:0000256" key="2">
    <source>
        <dbReference type="PROSITE-ProRule" id="PRU00169"/>
    </source>
</evidence>
<gene>
    <name evidence="4" type="ORF">LG651_12570</name>
</gene>
<dbReference type="SMART" id="SM00448">
    <property type="entry name" value="REC"/>
    <property type="match status" value="1"/>
</dbReference>
<dbReference type="SUPFAM" id="SSF52172">
    <property type="entry name" value="CheY-like"/>
    <property type="match status" value="1"/>
</dbReference>
<dbReference type="AlphaFoldDB" id="A0A9X1I943"/>
<proteinExistence type="predicted"/>
<accession>A0A9X1I943</accession>
<reference evidence="4" key="1">
    <citation type="submission" date="2021-10" db="EMBL/GenBank/DDBJ databases">
        <title>Tamlana sargassums sp. nov., and Tamlana laminarinivorans sp. nov., two new bacteria isolated from the brown alga.</title>
        <authorList>
            <person name="Li J."/>
        </authorList>
    </citation>
    <scope>NUCLEOTIDE SEQUENCE</scope>
    <source>
        <strain evidence="4">62-3</strain>
    </source>
</reference>
<dbReference type="Pfam" id="PF00072">
    <property type="entry name" value="Response_reg"/>
    <property type="match status" value="1"/>
</dbReference>
<dbReference type="InterPro" id="IPR050595">
    <property type="entry name" value="Bact_response_regulator"/>
</dbReference>
<dbReference type="PROSITE" id="PS50110">
    <property type="entry name" value="RESPONSE_REGULATORY"/>
    <property type="match status" value="1"/>
</dbReference>
<evidence type="ECO:0000313" key="4">
    <source>
        <dbReference type="EMBL" id="MCB4809084.1"/>
    </source>
</evidence>
<evidence type="ECO:0000259" key="3">
    <source>
        <dbReference type="PROSITE" id="PS50110"/>
    </source>
</evidence>
<dbReference type="InterPro" id="IPR011006">
    <property type="entry name" value="CheY-like_superfamily"/>
</dbReference>
<dbReference type="PANTHER" id="PTHR44591">
    <property type="entry name" value="STRESS RESPONSE REGULATOR PROTEIN 1"/>
    <property type="match status" value="1"/>
</dbReference>
<evidence type="ECO:0000313" key="5">
    <source>
        <dbReference type="Proteomes" id="UP001139286"/>
    </source>
</evidence>
<feature type="modified residue" description="4-aspartylphosphate" evidence="2">
    <location>
        <position position="55"/>
    </location>
</feature>
<dbReference type="CDD" id="cd00156">
    <property type="entry name" value="REC"/>
    <property type="match status" value="1"/>
</dbReference>
<protein>
    <submittedName>
        <fullName evidence="4">Response regulator</fullName>
    </submittedName>
</protein>
<dbReference type="InterPro" id="IPR001789">
    <property type="entry name" value="Sig_transdc_resp-reg_receiver"/>
</dbReference>